<feature type="transmembrane region" description="Helical" evidence="1">
    <location>
        <begin position="48"/>
        <end position="70"/>
    </location>
</feature>
<keyword evidence="3" id="KW-1185">Reference proteome</keyword>
<sequence>MSDSDKKKLESHISNLFKYNKQMSVKTSRSRFKAIISRSLHELALRDIILFFGSLVTTMFMLLNGIIKLLTSSR</sequence>
<reference evidence="2 3" key="1">
    <citation type="submission" date="2018-05" db="EMBL/GenBank/DDBJ databases">
        <title>Leucothrix arctica sp. nov., isolated from Arctic seawater.</title>
        <authorList>
            <person name="Choi A."/>
            <person name="Baek K."/>
        </authorList>
    </citation>
    <scope>NUCLEOTIDE SEQUENCE [LARGE SCALE GENOMIC DNA]</scope>
    <source>
        <strain evidence="2 3">IMCC9719</strain>
    </source>
</reference>
<evidence type="ECO:0000313" key="3">
    <source>
        <dbReference type="Proteomes" id="UP000245506"/>
    </source>
</evidence>
<protein>
    <submittedName>
        <fullName evidence="2">Uncharacterized protein</fullName>
    </submittedName>
</protein>
<name>A0A317CGH3_9GAMM</name>
<dbReference type="AlphaFoldDB" id="A0A317CGH3"/>
<keyword evidence="1" id="KW-0812">Transmembrane</keyword>
<proteinExistence type="predicted"/>
<accession>A0A317CGH3</accession>
<keyword evidence="1" id="KW-0472">Membrane</keyword>
<gene>
    <name evidence="2" type="ORF">DKT75_09100</name>
</gene>
<evidence type="ECO:0000256" key="1">
    <source>
        <dbReference type="SAM" id="Phobius"/>
    </source>
</evidence>
<evidence type="ECO:0000313" key="2">
    <source>
        <dbReference type="EMBL" id="PWQ96533.1"/>
    </source>
</evidence>
<organism evidence="2 3">
    <name type="scientific">Leucothrix arctica</name>
    <dbReference type="NCBI Taxonomy" id="1481894"/>
    <lineage>
        <taxon>Bacteria</taxon>
        <taxon>Pseudomonadati</taxon>
        <taxon>Pseudomonadota</taxon>
        <taxon>Gammaproteobacteria</taxon>
        <taxon>Thiotrichales</taxon>
        <taxon>Thiotrichaceae</taxon>
        <taxon>Leucothrix</taxon>
    </lineage>
</organism>
<dbReference type="EMBL" id="QGKL01000028">
    <property type="protein sequence ID" value="PWQ96533.1"/>
    <property type="molecule type" value="Genomic_DNA"/>
</dbReference>
<dbReference type="Proteomes" id="UP000245506">
    <property type="component" value="Unassembled WGS sequence"/>
</dbReference>
<comment type="caution">
    <text evidence="2">The sequence shown here is derived from an EMBL/GenBank/DDBJ whole genome shotgun (WGS) entry which is preliminary data.</text>
</comment>
<keyword evidence="1" id="KW-1133">Transmembrane helix</keyword>